<organism evidence="1 2">
    <name type="scientific">Solitalea agri</name>
    <dbReference type="NCBI Taxonomy" id="2953739"/>
    <lineage>
        <taxon>Bacteria</taxon>
        <taxon>Pseudomonadati</taxon>
        <taxon>Bacteroidota</taxon>
        <taxon>Sphingobacteriia</taxon>
        <taxon>Sphingobacteriales</taxon>
        <taxon>Sphingobacteriaceae</taxon>
        <taxon>Solitalea</taxon>
    </lineage>
</organism>
<name>A0A9X2FBN7_9SPHI</name>
<gene>
    <name evidence="1" type="ORF">NF867_13745</name>
</gene>
<evidence type="ECO:0000313" key="1">
    <source>
        <dbReference type="EMBL" id="MCO4293923.1"/>
    </source>
</evidence>
<dbReference type="AlphaFoldDB" id="A0A9X2FBN7"/>
<dbReference type="EMBL" id="JAMWYS010000047">
    <property type="protein sequence ID" value="MCO4293923.1"/>
    <property type="molecule type" value="Genomic_DNA"/>
</dbReference>
<keyword evidence="2" id="KW-1185">Reference proteome</keyword>
<dbReference type="Proteomes" id="UP001155182">
    <property type="component" value="Unassembled WGS sequence"/>
</dbReference>
<reference evidence="1" key="1">
    <citation type="submission" date="2022-06" db="EMBL/GenBank/DDBJ databases">
        <title>Solitalea sp. MAHUQ-68 isolated from rhizospheric soil.</title>
        <authorList>
            <person name="Huq M.A."/>
        </authorList>
    </citation>
    <scope>NUCLEOTIDE SEQUENCE</scope>
    <source>
        <strain evidence="1">MAHUQ-68</strain>
    </source>
</reference>
<sequence length="96" mass="11053">MTELFTYIMEFKGGTYTTQVYANALNDSVVAWALQIEKEITEIKLIGNKTVHQIKDLISKEMIDKPTLLTGLENVWYLEIYTRIGVLRINIVKTTL</sequence>
<evidence type="ECO:0000313" key="2">
    <source>
        <dbReference type="Proteomes" id="UP001155182"/>
    </source>
</evidence>
<protein>
    <submittedName>
        <fullName evidence="1">Uncharacterized protein</fullName>
    </submittedName>
</protein>
<proteinExistence type="predicted"/>
<accession>A0A9X2FBN7</accession>
<comment type="caution">
    <text evidence="1">The sequence shown here is derived from an EMBL/GenBank/DDBJ whole genome shotgun (WGS) entry which is preliminary data.</text>
</comment>
<dbReference type="RefSeq" id="WP_252588633.1">
    <property type="nucleotide sequence ID" value="NZ_JAMWYS010000047.1"/>
</dbReference>